<sequence length="113" mass="13028">MVVHGALLVFFLIGGFLAWRWRRVIWAHLFVGVWNLSIVILDFGCPVTALEKEFRRRGGEQPYDGGFIQHYVDGTIYPAGYTWVAEKVGFALLVISYVGFFVLRHRRRAQVRA</sequence>
<keyword evidence="1" id="KW-0472">Membrane</keyword>
<organism evidence="2 3">
    <name type="scientific">Kribbella qitaiheensis</name>
    <dbReference type="NCBI Taxonomy" id="1544730"/>
    <lineage>
        <taxon>Bacteria</taxon>
        <taxon>Bacillati</taxon>
        <taxon>Actinomycetota</taxon>
        <taxon>Actinomycetes</taxon>
        <taxon>Propionibacteriales</taxon>
        <taxon>Kribbellaceae</taxon>
        <taxon>Kribbella</taxon>
    </lineage>
</organism>
<name>A0A7G6X9Y1_9ACTN</name>
<keyword evidence="3" id="KW-1185">Reference proteome</keyword>
<keyword evidence="1" id="KW-0812">Transmembrane</keyword>
<evidence type="ECO:0000313" key="3">
    <source>
        <dbReference type="Proteomes" id="UP000515563"/>
    </source>
</evidence>
<feature type="transmembrane region" description="Helical" evidence="1">
    <location>
        <begin position="81"/>
        <end position="103"/>
    </location>
</feature>
<accession>A0A7G6X9Y1</accession>
<evidence type="ECO:0000313" key="2">
    <source>
        <dbReference type="EMBL" id="QNE23046.1"/>
    </source>
</evidence>
<keyword evidence="1" id="KW-1133">Transmembrane helix</keyword>
<reference evidence="2 3" key="2">
    <citation type="journal article" date="2020" name="Microbiol. Resour. Announc.">
        <title>Antarctic desert soil bacteria exhibit high novel natural product potential, evaluated through long-read genome sequencing and comparative genomics.</title>
        <authorList>
            <person name="Benaud N."/>
            <person name="Edwards R.J."/>
            <person name="Amos T.G."/>
            <person name="D'Agostino P.M."/>
            <person name="Gutierrez-Chavez C."/>
            <person name="Montgomery K."/>
            <person name="Nicetic I."/>
            <person name="Ferrari B.C."/>
        </authorList>
    </citation>
    <scope>NUCLEOTIDE SEQUENCE [LARGE SCALE GENOMIC DNA]</scope>
    <source>
        <strain evidence="2 3">SPB151</strain>
    </source>
</reference>
<dbReference type="Pfam" id="PF10861">
    <property type="entry name" value="DUF2784"/>
    <property type="match status" value="1"/>
</dbReference>
<gene>
    <name evidence="2" type="ORF">F1D05_20530</name>
</gene>
<feature type="transmembrane region" description="Helical" evidence="1">
    <location>
        <begin position="29"/>
        <end position="49"/>
    </location>
</feature>
<dbReference type="Proteomes" id="UP000515563">
    <property type="component" value="Chromosome"/>
</dbReference>
<dbReference type="AlphaFoldDB" id="A0A7G6X9Y1"/>
<protein>
    <submittedName>
        <fullName evidence="2">DUF2784 domain-containing protein</fullName>
    </submittedName>
</protein>
<dbReference type="InterPro" id="IPR021218">
    <property type="entry name" value="DUF2784"/>
</dbReference>
<proteinExistence type="predicted"/>
<dbReference type="KEGG" id="kqi:F1D05_20530"/>
<feature type="transmembrane region" description="Helical" evidence="1">
    <location>
        <begin position="6"/>
        <end position="22"/>
    </location>
</feature>
<dbReference type="EMBL" id="CP043661">
    <property type="protein sequence ID" value="QNE23046.1"/>
    <property type="molecule type" value="Genomic_DNA"/>
</dbReference>
<reference evidence="3" key="1">
    <citation type="submission" date="2019-09" db="EMBL/GenBank/DDBJ databases">
        <title>Antimicrobial potential of Antarctic Bacteria.</title>
        <authorList>
            <person name="Benaud N."/>
            <person name="Edwards R.J."/>
            <person name="Ferrari B.C."/>
        </authorList>
    </citation>
    <scope>NUCLEOTIDE SEQUENCE [LARGE SCALE GENOMIC DNA]</scope>
    <source>
        <strain evidence="3">SPB151</strain>
    </source>
</reference>
<evidence type="ECO:0000256" key="1">
    <source>
        <dbReference type="SAM" id="Phobius"/>
    </source>
</evidence>